<dbReference type="NCBIfam" id="NF005686">
    <property type="entry name" value="PRK07486.1"/>
    <property type="match status" value="1"/>
</dbReference>
<accession>A0ABU6FE36</accession>
<dbReference type="PANTHER" id="PTHR11895">
    <property type="entry name" value="TRANSAMIDASE"/>
    <property type="match status" value="1"/>
</dbReference>
<evidence type="ECO:0000313" key="3">
    <source>
        <dbReference type="Proteomes" id="UP001354931"/>
    </source>
</evidence>
<dbReference type="InterPro" id="IPR000120">
    <property type="entry name" value="Amidase"/>
</dbReference>
<dbReference type="Gene3D" id="3.90.1300.10">
    <property type="entry name" value="Amidase signature (AS) domain"/>
    <property type="match status" value="1"/>
</dbReference>
<organism evidence="2 3">
    <name type="scientific">Streptomyces endophyticus</name>
    <dbReference type="NCBI Taxonomy" id="714166"/>
    <lineage>
        <taxon>Bacteria</taxon>
        <taxon>Bacillati</taxon>
        <taxon>Actinomycetota</taxon>
        <taxon>Actinomycetes</taxon>
        <taxon>Kitasatosporales</taxon>
        <taxon>Streptomycetaceae</taxon>
        <taxon>Streptomyces</taxon>
    </lineage>
</organism>
<name>A0ABU6FE36_9ACTN</name>
<reference evidence="2 3" key="1">
    <citation type="submission" date="2022-10" db="EMBL/GenBank/DDBJ databases">
        <authorList>
            <person name="Xie J."/>
            <person name="Shen N."/>
        </authorList>
    </citation>
    <scope>NUCLEOTIDE SEQUENCE [LARGE SCALE GENOMIC DNA]</scope>
    <source>
        <strain evidence="2 3">YIM65594</strain>
    </source>
</reference>
<protein>
    <submittedName>
        <fullName evidence="2">Amidase</fullName>
    </submittedName>
</protein>
<comment type="caution">
    <text evidence="2">The sequence shown here is derived from an EMBL/GenBank/DDBJ whole genome shotgun (WGS) entry which is preliminary data.</text>
</comment>
<dbReference type="InterPro" id="IPR023631">
    <property type="entry name" value="Amidase_dom"/>
</dbReference>
<dbReference type="PROSITE" id="PS00571">
    <property type="entry name" value="AMIDASES"/>
    <property type="match status" value="1"/>
</dbReference>
<keyword evidence="3" id="KW-1185">Reference proteome</keyword>
<dbReference type="EMBL" id="JAOZYC010000142">
    <property type="protein sequence ID" value="MEB8341101.1"/>
    <property type="molecule type" value="Genomic_DNA"/>
</dbReference>
<dbReference type="SUPFAM" id="SSF75304">
    <property type="entry name" value="Amidase signature (AS) enzymes"/>
    <property type="match status" value="1"/>
</dbReference>
<dbReference type="Proteomes" id="UP001354931">
    <property type="component" value="Unassembled WGS sequence"/>
</dbReference>
<gene>
    <name evidence="2" type="ORF">OKJ99_26730</name>
</gene>
<evidence type="ECO:0000259" key="1">
    <source>
        <dbReference type="Pfam" id="PF01425"/>
    </source>
</evidence>
<feature type="domain" description="Amidase" evidence="1">
    <location>
        <begin position="32"/>
        <end position="471"/>
    </location>
</feature>
<dbReference type="InterPro" id="IPR020556">
    <property type="entry name" value="Amidase_CS"/>
</dbReference>
<evidence type="ECO:0000313" key="2">
    <source>
        <dbReference type="EMBL" id="MEB8341101.1"/>
    </source>
</evidence>
<proteinExistence type="predicted"/>
<dbReference type="Pfam" id="PF01425">
    <property type="entry name" value="Amidase"/>
    <property type="match status" value="1"/>
</dbReference>
<sequence length="491" mass="51771">MPVHPTDSDTLCGLDAVELAGLVRRRELSAREVVSAHLDRIERVNPALNAIVTLDAEGALAAADRADELTASGAELGPLHGLPIAFKDTHPTRGMRTTHGSPLFADHVPDEDELLVERIQAAGAIRIGKTNVPEFAAGSHTFNPVFGATRNPYDPARSAGGSSGGAAAALAARLTPIADGSDMGGSLRNPASFCNVVGLRTTPGRVPALPTNDLWETLGVAGPMGRTVADVALLLSAMAGPDLRCPQSLETPGAVFRGPLERDLKGLRVAYAPDLGGRVPVDPEVRELVARQVKVFEAAGAHVVEDCPDLDGAEDVFRTLRAQAFRTGLGPLLETSREQLKPSLIWNIEEGLRLTSADLARARTEHSRLHLASVAFFERYDVLIAPVSQVLPFDIDLEYPTVIDGQQQHSYLDWMRSAYLLTVLGAPALSVPAGFTGRGSGGCPPGEHSTDAGLPVGLQIVGPPRAERAVLEIGAAYEAATGHGRRAPSLP</sequence>
<dbReference type="RefSeq" id="WP_326020087.1">
    <property type="nucleotide sequence ID" value="NZ_JAOZYC010000142.1"/>
</dbReference>
<dbReference type="PANTHER" id="PTHR11895:SF76">
    <property type="entry name" value="INDOLEACETAMIDE HYDROLASE"/>
    <property type="match status" value="1"/>
</dbReference>
<dbReference type="InterPro" id="IPR036928">
    <property type="entry name" value="AS_sf"/>
</dbReference>